<evidence type="ECO:0000256" key="2">
    <source>
        <dbReference type="ARBA" id="ARBA00012146"/>
    </source>
</evidence>
<gene>
    <name evidence="6" type="ORF">FOE74_02585</name>
</gene>
<evidence type="ECO:0000256" key="3">
    <source>
        <dbReference type="ARBA" id="ARBA00022723"/>
    </source>
</evidence>
<evidence type="ECO:0000256" key="5">
    <source>
        <dbReference type="ARBA" id="ARBA00022842"/>
    </source>
</evidence>
<reference evidence="6 7" key="2">
    <citation type="submission" date="2019-09" db="EMBL/GenBank/DDBJ databases">
        <title>A bacterium isolated from glacier soil.</title>
        <authorList>
            <person name="Liu Q."/>
        </authorList>
    </citation>
    <scope>NUCLEOTIDE SEQUENCE [LARGE SCALE GENOMIC DNA]</scope>
    <source>
        <strain evidence="6 7">MDT1-10-3</strain>
    </source>
</reference>
<dbReference type="InterPro" id="IPR036649">
    <property type="entry name" value="Pyrophosphatase_sf"/>
</dbReference>
<protein>
    <recommendedName>
        <fullName evidence="2">inorganic diphosphatase</fullName>
        <ecNumber evidence="2">3.6.1.1</ecNumber>
    </recommendedName>
</protein>
<dbReference type="GO" id="GO:0000287">
    <property type="term" value="F:magnesium ion binding"/>
    <property type="evidence" value="ECO:0007669"/>
    <property type="project" value="InterPro"/>
</dbReference>
<keyword evidence="4" id="KW-0378">Hydrolase</keyword>
<organism evidence="6 7">
    <name type="scientific">Rufibacter glacialis</name>
    <dbReference type="NCBI Taxonomy" id="1259555"/>
    <lineage>
        <taxon>Bacteria</taxon>
        <taxon>Pseudomonadati</taxon>
        <taxon>Bacteroidota</taxon>
        <taxon>Cytophagia</taxon>
        <taxon>Cytophagales</taxon>
        <taxon>Hymenobacteraceae</taxon>
        <taxon>Rufibacter</taxon>
    </lineage>
</organism>
<comment type="cofactor">
    <cofactor evidence="1">
        <name>Mg(2+)</name>
        <dbReference type="ChEBI" id="CHEBI:18420"/>
    </cofactor>
</comment>
<proteinExistence type="predicted"/>
<dbReference type="GO" id="GO:0004427">
    <property type="term" value="F:inorganic diphosphate phosphatase activity"/>
    <property type="evidence" value="ECO:0007669"/>
    <property type="project" value="UniProtKB-EC"/>
</dbReference>
<dbReference type="EC" id="3.6.1.1" evidence="2"/>
<reference evidence="6 7" key="1">
    <citation type="submission" date="2019-07" db="EMBL/GenBank/DDBJ databases">
        <authorList>
            <person name="Qu J.-H."/>
        </authorList>
    </citation>
    <scope>NUCLEOTIDE SEQUENCE [LARGE SCALE GENOMIC DNA]</scope>
    <source>
        <strain evidence="6 7">MDT1-10-3</strain>
    </source>
</reference>
<dbReference type="Proteomes" id="UP000323866">
    <property type="component" value="Unassembled WGS sequence"/>
</dbReference>
<evidence type="ECO:0000256" key="4">
    <source>
        <dbReference type="ARBA" id="ARBA00022801"/>
    </source>
</evidence>
<accession>A0A5M8QMF6</accession>
<dbReference type="EMBL" id="VKKZ01000010">
    <property type="protein sequence ID" value="KAA6437407.1"/>
    <property type="molecule type" value="Genomic_DNA"/>
</dbReference>
<dbReference type="Pfam" id="PF00719">
    <property type="entry name" value="Pyrophosphatase"/>
    <property type="match status" value="1"/>
</dbReference>
<evidence type="ECO:0000313" key="6">
    <source>
        <dbReference type="EMBL" id="KAA6437407.1"/>
    </source>
</evidence>
<dbReference type="AlphaFoldDB" id="A0A5M8QMF6"/>
<dbReference type="GO" id="GO:0005737">
    <property type="term" value="C:cytoplasm"/>
    <property type="evidence" value="ECO:0007669"/>
    <property type="project" value="InterPro"/>
</dbReference>
<name>A0A5M8QMF6_9BACT</name>
<dbReference type="Gene3D" id="3.90.80.10">
    <property type="entry name" value="Inorganic pyrophosphatase"/>
    <property type="match status" value="1"/>
</dbReference>
<dbReference type="InterPro" id="IPR008162">
    <property type="entry name" value="Pyrophosphatase"/>
</dbReference>
<dbReference type="GO" id="GO:0006796">
    <property type="term" value="P:phosphate-containing compound metabolic process"/>
    <property type="evidence" value="ECO:0007669"/>
    <property type="project" value="InterPro"/>
</dbReference>
<evidence type="ECO:0000313" key="7">
    <source>
        <dbReference type="Proteomes" id="UP000323866"/>
    </source>
</evidence>
<dbReference type="SUPFAM" id="SSF50324">
    <property type="entry name" value="Inorganic pyrophosphatase"/>
    <property type="match status" value="1"/>
</dbReference>
<evidence type="ECO:0000256" key="1">
    <source>
        <dbReference type="ARBA" id="ARBA00001946"/>
    </source>
</evidence>
<sequence>MSCSKTRAETSLFQKQPQEKKSLGVLLERMPFLAYLTENRRQTYLLPLPMRSVTLKKWQLPLLLLTLFCLSCKPDYPNLPAISETKHWQAVVETSSGSTLPQVYDAKEKKFVPQLEAGQPRKLEFLPYPGNEGFIPSTLVDSVEGRSAAPLPVLVLGNQKEPGTVLEIVPVGVMILESDGELRHLVVSVPAKPNEQTITPNSYSDFSARYPAVKKILEQWYLNVNPRQPTRLMGWRNEAFADQLIQKHVK</sequence>
<dbReference type="OrthoDB" id="5187599at2"/>
<keyword evidence="5" id="KW-0460">Magnesium</keyword>
<comment type="caution">
    <text evidence="6">The sequence shown here is derived from an EMBL/GenBank/DDBJ whole genome shotgun (WGS) entry which is preliminary data.</text>
</comment>
<keyword evidence="3" id="KW-0479">Metal-binding</keyword>